<keyword evidence="3" id="KW-1185">Reference proteome</keyword>
<dbReference type="AlphaFoldDB" id="A0A6A6Y134"/>
<evidence type="ECO:0000256" key="1">
    <source>
        <dbReference type="SAM" id="MobiDB-lite"/>
    </source>
</evidence>
<proteinExistence type="predicted"/>
<dbReference type="EMBL" id="MU003724">
    <property type="protein sequence ID" value="KAF2802268.1"/>
    <property type="molecule type" value="Genomic_DNA"/>
</dbReference>
<evidence type="ECO:0000313" key="4">
    <source>
        <dbReference type="RefSeq" id="XP_033569232.1"/>
    </source>
</evidence>
<feature type="region of interest" description="Disordered" evidence="1">
    <location>
        <begin position="138"/>
        <end position="180"/>
    </location>
</feature>
<protein>
    <submittedName>
        <fullName evidence="2 4">Uncharacterized protein</fullName>
    </submittedName>
</protein>
<accession>A0A6A6Y134</accession>
<dbReference type="GeneID" id="54469525"/>
<name>A0A6A6Y134_9PEZI</name>
<evidence type="ECO:0000313" key="3">
    <source>
        <dbReference type="Proteomes" id="UP000504636"/>
    </source>
</evidence>
<dbReference type="RefSeq" id="XP_033569232.1">
    <property type="nucleotide sequence ID" value="XM_033728632.1"/>
</dbReference>
<reference evidence="4" key="3">
    <citation type="submission" date="2025-04" db="UniProtKB">
        <authorList>
            <consortium name="RefSeq"/>
        </authorList>
    </citation>
    <scope>IDENTIFICATION</scope>
    <source>
        <strain evidence="4">CBS 304.34</strain>
    </source>
</reference>
<gene>
    <name evidence="2 4" type="ORF">BDZ99DRAFT_576968</name>
</gene>
<sequence length="191" mass="21851">MATRRYSRYQAQHLFPADLTKNTKIRKSQITHDTCKECAIKRANSQPRPLRQLLPPNTSTAMCKVCLRRCACPECFTRAYEKGVVQTYHTCSRCVAKRRRRAMRMGFRQNVALHPACRVDTSDIRSPSTDYVQHGNRSIPMEQLFPARTSNPNDDNISEDGEDDFQHPPGPCSTTHRSQLEVDTVLAEINK</sequence>
<organism evidence="2">
    <name type="scientific">Mytilinidion resinicola</name>
    <dbReference type="NCBI Taxonomy" id="574789"/>
    <lineage>
        <taxon>Eukaryota</taxon>
        <taxon>Fungi</taxon>
        <taxon>Dikarya</taxon>
        <taxon>Ascomycota</taxon>
        <taxon>Pezizomycotina</taxon>
        <taxon>Dothideomycetes</taxon>
        <taxon>Pleosporomycetidae</taxon>
        <taxon>Mytilinidiales</taxon>
        <taxon>Mytilinidiaceae</taxon>
        <taxon>Mytilinidion</taxon>
    </lineage>
</organism>
<reference evidence="2 4" key="1">
    <citation type="journal article" date="2020" name="Stud. Mycol.">
        <title>101 Dothideomycetes genomes: a test case for predicting lifestyles and emergence of pathogens.</title>
        <authorList>
            <person name="Haridas S."/>
            <person name="Albert R."/>
            <person name="Binder M."/>
            <person name="Bloem J."/>
            <person name="Labutti K."/>
            <person name="Salamov A."/>
            <person name="Andreopoulos B."/>
            <person name="Baker S."/>
            <person name="Barry K."/>
            <person name="Bills G."/>
            <person name="Bluhm B."/>
            <person name="Cannon C."/>
            <person name="Castanera R."/>
            <person name="Culley D."/>
            <person name="Daum C."/>
            <person name="Ezra D."/>
            <person name="Gonzalez J."/>
            <person name="Henrissat B."/>
            <person name="Kuo A."/>
            <person name="Liang C."/>
            <person name="Lipzen A."/>
            <person name="Lutzoni F."/>
            <person name="Magnuson J."/>
            <person name="Mondo S."/>
            <person name="Nolan M."/>
            <person name="Ohm R."/>
            <person name="Pangilinan J."/>
            <person name="Park H.-J."/>
            <person name="Ramirez L."/>
            <person name="Alfaro M."/>
            <person name="Sun H."/>
            <person name="Tritt A."/>
            <person name="Yoshinaga Y."/>
            <person name="Zwiers L.-H."/>
            <person name="Turgeon B."/>
            <person name="Goodwin S."/>
            <person name="Spatafora J."/>
            <person name="Crous P."/>
            <person name="Grigoriev I."/>
        </authorList>
    </citation>
    <scope>NUCLEOTIDE SEQUENCE</scope>
    <source>
        <strain evidence="2 4">CBS 304.34</strain>
    </source>
</reference>
<reference evidence="4" key="2">
    <citation type="submission" date="2020-04" db="EMBL/GenBank/DDBJ databases">
        <authorList>
            <consortium name="NCBI Genome Project"/>
        </authorList>
    </citation>
    <scope>NUCLEOTIDE SEQUENCE</scope>
    <source>
        <strain evidence="4">CBS 304.34</strain>
    </source>
</reference>
<dbReference type="Proteomes" id="UP000504636">
    <property type="component" value="Unplaced"/>
</dbReference>
<evidence type="ECO:0000313" key="2">
    <source>
        <dbReference type="EMBL" id="KAF2802268.1"/>
    </source>
</evidence>